<comment type="caution">
    <text evidence="1">The sequence shown here is derived from an EMBL/GenBank/DDBJ whole genome shotgun (WGS) entry which is preliminary data.</text>
</comment>
<sequence length="205" mass="22059">MQSLTSRLEGFIAASPSPPAAPAPPASPATAAAAAPPQPPPAPFSLPVSSAPVRLASPPKFSGESERRRLPGLRPSGLGAPRFVKQLKTFLKLCSVFLTRRLPHGKRLLLCSKSNRERRRVVDYALEFRTLAADSGWNETSIISAFIDGLAEEVKDFLAPLDIPRDFESLVKIASRIDNRLRERERETSAGSQVFGVPGGAALLP</sequence>
<proteinExistence type="predicted"/>
<keyword evidence="2" id="KW-1185">Reference proteome</keyword>
<organism evidence="1 2">
    <name type="scientific">Scortum barcoo</name>
    <name type="common">barcoo grunter</name>
    <dbReference type="NCBI Taxonomy" id="214431"/>
    <lineage>
        <taxon>Eukaryota</taxon>
        <taxon>Metazoa</taxon>
        <taxon>Chordata</taxon>
        <taxon>Craniata</taxon>
        <taxon>Vertebrata</taxon>
        <taxon>Euteleostomi</taxon>
        <taxon>Actinopterygii</taxon>
        <taxon>Neopterygii</taxon>
        <taxon>Teleostei</taxon>
        <taxon>Neoteleostei</taxon>
        <taxon>Acanthomorphata</taxon>
        <taxon>Eupercaria</taxon>
        <taxon>Centrarchiformes</taxon>
        <taxon>Terapontoidei</taxon>
        <taxon>Terapontidae</taxon>
        <taxon>Scortum</taxon>
    </lineage>
</organism>
<dbReference type="EMBL" id="CM041542">
    <property type="protein sequence ID" value="KAI3364824.1"/>
    <property type="molecule type" value="Genomic_DNA"/>
</dbReference>
<evidence type="ECO:0000313" key="1">
    <source>
        <dbReference type="EMBL" id="KAI3364824.1"/>
    </source>
</evidence>
<accession>A0ACB8WB52</accession>
<reference evidence="1" key="1">
    <citation type="submission" date="2022-04" db="EMBL/GenBank/DDBJ databases">
        <title>Jade perch genome.</title>
        <authorList>
            <person name="Chao B."/>
        </authorList>
    </citation>
    <scope>NUCLEOTIDE SEQUENCE</scope>
    <source>
        <strain evidence="1">CB-2022</strain>
    </source>
</reference>
<gene>
    <name evidence="1" type="ORF">L3Q82_001005</name>
</gene>
<protein>
    <submittedName>
        <fullName evidence="1">Uncharacterized protein</fullName>
    </submittedName>
</protein>
<evidence type="ECO:0000313" key="2">
    <source>
        <dbReference type="Proteomes" id="UP000831701"/>
    </source>
</evidence>
<dbReference type="Proteomes" id="UP000831701">
    <property type="component" value="Chromosome 12"/>
</dbReference>
<name>A0ACB8WB52_9TELE</name>